<dbReference type="EC" id="2.7.13.3" evidence="3"/>
<dbReference type="Pfam" id="PF00072">
    <property type="entry name" value="Response_reg"/>
    <property type="match status" value="1"/>
</dbReference>
<dbReference type="Gene3D" id="1.10.287.130">
    <property type="match status" value="1"/>
</dbReference>
<dbReference type="Pfam" id="PF02518">
    <property type="entry name" value="HATPase_c"/>
    <property type="match status" value="1"/>
</dbReference>
<sequence length="861" mass="96587">MTRKIYKLSAISLTNVLIFAFGFMILIGTFGWFTISSIEETIKTQTLGHLSKRLPLSVKMIKIWEHGIQSNAAAIASEQKLKNHVLALMNLEDTNEGGTSLPDNSIEIKNFKNYMDSHLQYSQFIEFSLLTADGSEIGMDAQNNTESRWLVNTPEGARLLELVRLGNTTTSIPLVSQKPLPDREGVYRKGIPTIIVGTPIYLSNGDLSAILVLYLRADSEFTEIFSISQFGKSGETYAFDADGRMITQTRFEDYFHTQGLMEASDTSILKIKLTDPGGNLLEGFKPDLKTEDQPLTRMAKSAINRDSGFDIEGYRDYRGVKVVGVWSWMSEFGFGVASEINYDEAYKDLFAVKKLFYQIFALLFLSACAVIGLTWKQRENQIALLKATEVAEQANHAKSLFLANMSHEIRTPMNAILGYSQILLRKKDLTQQTRESIETIDSSGKNLLTLINEILDISKIEAGKMELNPSVFELNQCLDELAKLFTLRCRQKKLLWTFNPLHKEFNVTGDETKLRQVLINLIGNAVKFTDAGEVSLRVSPLEGDTFLFEVTDTGPGIPPSAQETIFEPFGQEESGAQKGGTGLGLAISKKQLALMGSDLHLESQIGVGSRFYFNIRLPQANTEVVKPNSLPGKVLKIVEGRHYKALVVDDVKENRDVLSMLLSDVGIDVIEAGDGFEAIEMTRAHSPDIIFMDMQMPQMRGEKAVELINKEFGPHRFKIVSITASALDADKQSYVDIGCHDYISKPFTEEQLFLCLQNLLNLQYVYEEEVNEKSEEETIDAINFNNLNITESLLNQMKEATERYNITLLEKSISELEQSHKDHKILAKHLKVLMNKYDMEGVAQILVKLNSLENSPDSDLD</sequence>
<dbReference type="PROSITE" id="PS50109">
    <property type="entry name" value="HIS_KIN"/>
    <property type="match status" value="1"/>
</dbReference>
<keyword evidence="4 11" id="KW-0597">Phosphoprotein</keyword>
<dbReference type="AlphaFoldDB" id="A0A7T0C438"/>
<dbReference type="PROSITE" id="PS50110">
    <property type="entry name" value="RESPONSE_REGULATORY"/>
    <property type="match status" value="1"/>
</dbReference>
<evidence type="ECO:0000313" key="16">
    <source>
        <dbReference type="Proteomes" id="UP000594464"/>
    </source>
</evidence>
<evidence type="ECO:0000256" key="2">
    <source>
        <dbReference type="ARBA" id="ARBA00004370"/>
    </source>
</evidence>
<keyword evidence="6" id="KW-0547">Nucleotide-binding</keyword>
<dbReference type="KEGG" id="nva:G3M78_12550"/>
<dbReference type="InterPro" id="IPR005467">
    <property type="entry name" value="His_kinase_dom"/>
</dbReference>
<evidence type="ECO:0000256" key="5">
    <source>
        <dbReference type="ARBA" id="ARBA00022679"/>
    </source>
</evidence>
<evidence type="ECO:0000256" key="8">
    <source>
        <dbReference type="ARBA" id="ARBA00022840"/>
    </source>
</evidence>
<dbReference type="CDD" id="cd00082">
    <property type="entry name" value="HisKA"/>
    <property type="match status" value="1"/>
</dbReference>
<feature type="modified residue" description="4-aspartylphosphate" evidence="11">
    <location>
        <position position="693"/>
    </location>
</feature>
<feature type="domain" description="Response regulatory" evidence="14">
    <location>
        <begin position="644"/>
        <end position="760"/>
    </location>
</feature>
<dbReference type="Gene3D" id="3.30.565.10">
    <property type="entry name" value="Histidine kinase-like ATPase, C-terminal domain"/>
    <property type="match status" value="1"/>
</dbReference>
<dbReference type="GO" id="GO:0005524">
    <property type="term" value="F:ATP binding"/>
    <property type="evidence" value="ECO:0007669"/>
    <property type="project" value="UniProtKB-KW"/>
</dbReference>
<dbReference type="FunFam" id="1.10.287.130:FF:000038">
    <property type="entry name" value="Sensory transduction histidine kinase"/>
    <property type="match status" value="1"/>
</dbReference>
<feature type="transmembrane region" description="Helical" evidence="12">
    <location>
        <begin position="12"/>
        <end position="35"/>
    </location>
</feature>
<evidence type="ECO:0000259" key="14">
    <source>
        <dbReference type="PROSITE" id="PS50110"/>
    </source>
</evidence>
<dbReference type="SUPFAM" id="SSF52172">
    <property type="entry name" value="CheY-like"/>
    <property type="match status" value="1"/>
</dbReference>
<organism evidence="15 16">
    <name type="scientific">Candidatus Nitrohelix vancouverensis</name>
    <dbReference type="NCBI Taxonomy" id="2705534"/>
    <lineage>
        <taxon>Bacteria</taxon>
        <taxon>Pseudomonadati</taxon>
        <taxon>Nitrospinota/Tectimicrobiota group</taxon>
        <taxon>Nitrospinota</taxon>
        <taxon>Nitrospinia</taxon>
        <taxon>Nitrospinales</taxon>
        <taxon>Nitrospinaceae</taxon>
        <taxon>Candidatus Nitrohelix</taxon>
    </lineage>
</organism>
<keyword evidence="9" id="KW-0902">Two-component regulatory system</keyword>
<evidence type="ECO:0000256" key="7">
    <source>
        <dbReference type="ARBA" id="ARBA00022777"/>
    </source>
</evidence>
<comment type="catalytic activity">
    <reaction evidence="1">
        <text>ATP + protein L-histidine = ADP + protein N-phospho-L-histidine.</text>
        <dbReference type="EC" id="2.7.13.3"/>
    </reaction>
</comment>
<evidence type="ECO:0000256" key="9">
    <source>
        <dbReference type="ARBA" id="ARBA00023012"/>
    </source>
</evidence>
<dbReference type="CDD" id="cd17546">
    <property type="entry name" value="REC_hyHK_CKI1_RcsC-like"/>
    <property type="match status" value="1"/>
</dbReference>
<evidence type="ECO:0000256" key="11">
    <source>
        <dbReference type="PROSITE-ProRule" id="PRU00169"/>
    </source>
</evidence>
<evidence type="ECO:0000256" key="1">
    <source>
        <dbReference type="ARBA" id="ARBA00000085"/>
    </source>
</evidence>
<dbReference type="PANTHER" id="PTHR45339">
    <property type="entry name" value="HYBRID SIGNAL TRANSDUCTION HISTIDINE KINASE J"/>
    <property type="match status" value="1"/>
</dbReference>
<dbReference type="InterPro" id="IPR001789">
    <property type="entry name" value="Sig_transdc_resp-reg_receiver"/>
</dbReference>
<dbReference type="SMART" id="SM00448">
    <property type="entry name" value="REC"/>
    <property type="match status" value="1"/>
</dbReference>
<dbReference type="GO" id="GO:0000155">
    <property type="term" value="F:phosphorelay sensor kinase activity"/>
    <property type="evidence" value="ECO:0007669"/>
    <property type="project" value="InterPro"/>
</dbReference>
<keyword evidence="8" id="KW-0067">ATP-binding</keyword>
<evidence type="ECO:0000256" key="6">
    <source>
        <dbReference type="ARBA" id="ARBA00022741"/>
    </source>
</evidence>
<evidence type="ECO:0000313" key="15">
    <source>
        <dbReference type="EMBL" id="QPJ66177.1"/>
    </source>
</evidence>
<gene>
    <name evidence="15" type="ORF">G3M78_12550</name>
</gene>
<evidence type="ECO:0000256" key="10">
    <source>
        <dbReference type="ARBA" id="ARBA00023136"/>
    </source>
</evidence>
<name>A0A7T0C438_9BACT</name>
<dbReference type="SUPFAM" id="SSF47384">
    <property type="entry name" value="Homodimeric domain of signal transducing histidine kinase"/>
    <property type="match status" value="1"/>
</dbReference>
<reference evidence="16" key="1">
    <citation type="submission" date="2020-02" db="EMBL/GenBank/DDBJ databases">
        <title>Genomic and physiological characterization of two novel Nitrospinaceae genera.</title>
        <authorList>
            <person name="Mueller A.J."/>
            <person name="Jung M.-Y."/>
            <person name="Strachan C.R."/>
            <person name="Herbold C.W."/>
            <person name="Kirkegaard R.H."/>
            <person name="Daims H."/>
        </authorList>
    </citation>
    <scope>NUCLEOTIDE SEQUENCE [LARGE SCALE GENOMIC DNA]</scope>
</reference>
<dbReference type="Proteomes" id="UP000594464">
    <property type="component" value="Chromosome"/>
</dbReference>
<keyword evidence="7" id="KW-0418">Kinase</keyword>
<evidence type="ECO:0000259" key="13">
    <source>
        <dbReference type="PROSITE" id="PS50109"/>
    </source>
</evidence>
<dbReference type="InterPro" id="IPR004358">
    <property type="entry name" value="Sig_transdc_His_kin-like_C"/>
</dbReference>
<comment type="subcellular location">
    <subcellularLocation>
        <location evidence="2">Membrane</location>
    </subcellularLocation>
</comment>
<accession>A0A7T0C438</accession>
<dbReference type="PANTHER" id="PTHR45339:SF1">
    <property type="entry name" value="HYBRID SIGNAL TRANSDUCTION HISTIDINE KINASE J"/>
    <property type="match status" value="1"/>
</dbReference>
<proteinExistence type="predicted"/>
<dbReference type="SMART" id="SM00387">
    <property type="entry name" value="HATPase_c"/>
    <property type="match status" value="1"/>
</dbReference>
<dbReference type="Gene3D" id="3.40.50.2300">
    <property type="match status" value="1"/>
</dbReference>
<protein>
    <recommendedName>
        <fullName evidence="3">histidine kinase</fullName>
        <ecNumber evidence="3">2.7.13.3</ecNumber>
    </recommendedName>
</protein>
<dbReference type="CDD" id="cd16922">
    <property type="entry name" value="HATPase_EvgS-ArcB-TorS-like"/>
    <property type="match status" value="1"/>
</dbReference>
<evidence type="ECO:0000256" key="3">
    <source>
        <dbReference type="ARBA" id="ARBA00012438"/>
    </source>
</evidence>
<dbReference type="InterPro" id="IPR036097">
    <property type="entry name" value="HisK_dim/P_sf"/>
</dbReference>
<dbReference type="GO" id="GO:0016020">
    <property type="term" value="C:membrane"/>
    <property type="evidence" value="ECO:0007669"/>
    <property type="project" value="UniProtKB-SubCell"/>
</dbReference>
<keyword evidence="12" id="KW-1133">Transmembrane helix</keyword>
<dbReference type="Pfam" id="PF00512">
    <property type="entry name" value="HisKA"/>
    <property type="match status" value="1"/>
</dbReference>
<keyword evidence="10 12" id="KW-0472">Membrane</keyword>
<keyword evidence="5" id="KW-0808">Transferase</keyword>
<dbReference type="InterPro" id="IPR003661">
    <property type="entry name" value="HisK_dim/P_dom"/>
</dbReference>
<dbReference type="Gene3D" id="3.30.450.20">
    <property type="entry name" value="PAS domain"/>
    <property type="match status" value="1"/>
</dbReference>
<dbReference type="PRINTS" id="PR00344">
    <property type="entry name" value="BCTRLSENSOR"/>
</dbReference>
<dbReference type="SMART" id="SM00388">
    <property type="entry name" value="HisKA"/>
    <property type="match status" value="1"/>
</dbReference>
<feature type="domain" description="Histidine kinase" evidence="13">
    <location>
        <begin position="404"/>
        <end position="619"/>
    </location>
</feature>
<dbReference type="InterPro" id="IPR011006">
    <property type="entry name" value="CheY-like_superfamily"/>
</dbReference>
<evidence type="ECO:0000256" key="4">
    <source>
        <dbReference type="ARBA" id="ARBA00022553"/>
    </source>
</evidence>
<dbReference type="InterPro" id="IPR036890">
    <property type="entry name" value="HATPase_C_sf"/>
</dbReference>
<keyword evidence="12" id="KW-0812">Transmembrane</keyword>
<dbReference type="SUPFAM" id="SSF55874">
    <property type="entry name" value="ATPase domain of HSP90 chaperone/DNA topoisomerase II/histidine kinase"/>
    <property type="match status" value="1"/>
</dbReference>
<evidence type="ECO:0000256" key="12">
    <source>
        <dbReference type="SAM" id="Phobius"/>
    </source>
</evidence>
<dbReference type="EMBL" id="CP048620">
    <property type="protein sequence ID" value="QPJ66177.1"/>
    <property type="molecule type" value="Genomic_DNA"/>
</dbReference>
<dbReference type="InterPro" id="IPR003594">
    <property type="entry name" value="HATPase_dom"/>
</dbReference>